<keyword evidence="3" id="KW-1185">Reference proteome</keyword>
<dbReference type="Proteomes" id="UP000000466">
    <property type="component" value="Chromosome"/>
</dbReference>
<name>K4KLD6_SIMAS</name>
<dbReference type="HOGENOM" id="CLU_2221455_0_0_6"/>
<feature type="chain" id="PRO_5003878449" evidence="1">
    <location>
        <begin position="21"/>
        <end position="106"/>
    </location>
</feature>
<proteinExistence type="predicted"/>
<accession>K4KLD6</accession>
<protein>
    <submittedName>
        <fullName evidence="2">Uncharacterized protein</fullName>
    </submittedName>
</protein>
<evidence type="ECO:0000256" key="1">
    <source>
        <dbReference type="SAM" id="SignalP"/>
    </source>
</evidence>
<reference evidence="2 3" key="1">
    <citation type="journal article" date="2013" name="Genome Announc.">
        <title>Complete genome sequence of Simiduia agarivorans SA1(T), a marine bacterium able to degrade a variety of polysaccharides.</title>
        <authorList>
            <person name="Lin S.Y."/>
            <person name="Shieh W.Y."/>
            <person name="Chen J.S."/>
            <person name="Tang S.L."/>
        </authorList>
    </citation>
    <scope>NUCLEOTIDE SEQUENCE [LARGE SCALE GENOMIC DNA]</scope>
    <source>
        <strain evidence="3">DSM 21679 / JCM 13881 / BCRC 17597 / SA1</strain>
    </source>
</reference>
<dbReference type="AlphaFoldDB" id="K4KLD6"/>
<dbReference type="RefSeq" id="WP_015047038.1">
    <property type="nucleotide sequence ID" value="NC_018868.3"/>
</dbReference>
<dbReference type="KEGG" id="saga:M5M_08420"/>
<feature type="signal peptide" evidence="1">
    <location>
        <begin position="1"/>
        <end position="20"/>
    </location>
</feature>
<sequence length="106" mass="11777">MKYLPCCLLLACLTSLKCWAGETFSQAFYSGEDSALTAATTEAIHFNAYARLASQASETHTTQDLKDVLVKAITPLNLERPVYQRGFQLNTLSTDDGFELQAAYRF</sequence>
<dbReference type="EMBL" id="CP003746">
    <property type="protein sequence ID" value="AFU98873.1"/>
    <property type="molecule type" value="Genomic_DNA"/>
</dbReference>
<keyword evidence="1" id="KW-0732">Signal</keyword>
<gene>
    <name evidence="2" type="ordered locus">M5M_08420</name>
</gene>
<organism evidence="2 3">
    <name type="scientific">Simiduia agarivorans (strain DSM 21679 / JCM 13881 / BCRC 17597 / SA1)</name>
    <dbReference type="NCBI Taxonomy" id="1117647"/>
    <lineage>
        <taxon>Bacteria</taxon>
        <taxon>Pseudomonadati</taxon>
        <taxon>Pseudomonadota</taxon>
        <taxon>Gammaproteobacteria</taxon>
        <taxon>Cellvibrionales</taxon>
        <taxon>Cellvibrionaceae</taxon>
        <taxon>Simiduia</taxon>
    </lineage>
</organism>
<evidence type="ECO:0000313" key="2">
    <source>
        <dbReference type="EMBL" id="AFU98873.1"/>
    </source>
</evidence>
<evidence type="ECO:0000313" key="3">
    <source>
        <dbReference type="Proteomes" id="UP000000466"/>
    </source>
</evidence>